<dbReference type="OrthoDB" id="2415317at2759"/>
<dbReference type="Proteomes" id="UP000789508">
    <property type="component" value="Unassembled WGS sequence"/>
</dbReference>
<evidence type="ECO:0000313" key="1">
    <source>
        <dbReference type="EMBL" id="CAG8464159.1"/>
    </source>
</evidence>
<reference evidence="1" key="1">
    <citation type="submission" date="2021-06" db="EMBL/GenBank/DDBJ databases">
        <authorList>
            <person name="Kallberg Y."/>
            <person name="Tangrot J."/>
            <person name="Rosling A."/>
        </authorList>
    </citation>
    <scope>NUCLEOTIDE SEQUENCE</scope>
    <source>
        <strain evidence="1">FL130A</strain>
    </source>
</reference>
<comment type="caution">
    <text evidence="1">The sequence shown here is derived from an EMBL/GenBank/DDBJ whole genome shotgun (WGS) entry which is preliminary data.</text>
</comment>
<organism evidence="1 2">
    <name type="scientific">Ambispora leptoticha</name>
    <dbReference type="NCBI Taxonomy" id="144679"/>
    <lineage>
        <taxon>Eukaryota</taxon>
        <taxon>Fungi</taxon>
        <taxon>Fungi incertae sedis</taxon>
        <taxon>Mucoromycota</taxon>
        <taxon>Glomeromycotina</taxon>
        <taxon>Glomeromycetes</taxon>
        <taxon>Archaeosporales</taxon>
        <taxon>Ambisporaceae</taxon>
        <taxon>Ambispora</taxon>
    </lineage>
</organism>
<name>A0A9N8VVK6_9GLOM</name>
<protein>
    <submittedName>
        <fullName evidence="1">12921_t:CDS:1</fullName>
    </submittedName>
</protein>
<proteinExistence type="predicted"/>
<dbReference type="EMBL" id="CAJVPS010000200">
    <property type="protein sequence ID" value="CAG8464159.1"/>
    <property type="molecule type" value="Genomic_DNA"/>
</dbReference>
<evidence type="ECO:0000313" key="2">
    <source>
        <dbReference type="Proteomes" id="UP000789508"/>
    </source>
</evidence>
<dbReference type="AlphaFoldDB" id="A0A9N8VVK6"/>
<keyword evidence="2" id="KW-1185">Reference proteome</keyword>
<accession>A0A9N8VVK6</accession>
<gene>
    <name evidence="1" type="ORF">ALEPTO_LOCUS1691</name>
</gene>
<sequence length="117" mass="13234">MESNPTTSQMQYVPITLEKEIFGSQYTDTLNSLDDGNITKATGLTTLQMPPETCSLYNNSVPLYKSNGVNLELIAKLTLFTQLPDPENEKIENSLTPQMDFPKIYDKILKDEKNLEK</sequence>